<dbReference type="InterPro" id="IPR005262">
    <property type="entry name" value="MJ1255-like"/>
</dbReference>
<dbReference type="RefSeq" id="WP_305894471.1">
    <property type="nucleotide sequence ID" value="NZ_JAUZVZ010000021.1"/>
</dbReference>
<dbReference type="Pfam" id="PF13528">
    <property type="entry name" value="Glyco_trans_1_3"/>
    <property type="match status" value="1"/>
</dbReference>
<dbReference type="EMBL" id="JAUZVZ010000021">
    <property type="protein sequence ID" value="MDP4537208.1"/>
    <property type="molecule type" value="Genomic_DNA"/>
</dbReference>
<sequence>MKLLYGVQGTGNGHIARARAMAEAFSKQQVQVDFIFSGRSHNDYFSMDAFGTYQTRRGLTFYTEQGQINLLKTVFKNNPAQLLREIRQLDLSGYDLVLNDFEPVSAWAAKKQKIPSIGISHQNAFRFDVPKVGMNAMDRLVMKHFAPTNYYIGLHWYHFNQPILPPIVHCKSGMDVSSEPFILVYLPFEDLNTIRQLLLRIKNQRFVCYHPEQKDAIEQDNLSLQPLSHEHFQADLHRCQGVIANGGFELPSEALTLGKKLLLKPLQGQFEQQSNVKTLQQLGLCHSMSKLDAQSIIGWLGTKSQEAVRYPKVAEAIVDWVLQGNWGNHQPLHDALWQQTNFPKTIQLPS</sequence>
<evidence type="ECO:0000313" key="1">
    <source>
        <dbReference type="EMBL" id="MDP4537208.1"/>
    </source>
</evidence>
<accession>A0ABT9H1P5</accession>
<protein>
    <submittedName>
        <fullName evidence="1">Glycosyltransferase family protein</fullName>
    </submittedName>
</protein>
<dbReference type="SUPFAM" id="SSF53756">
    <property type="entry name" value="UDP-Glycosyltransferase/glycogen phosphorylase"/>
    <property type="match status" value="1"/>
</dbReference>
<gene>
    <name evidence="1" type="ORF">Q3O60_13530</name>
</gene>
<reference evidence="1 2" key="1">
    <citation type="submission" date="2023-08" db="EMBL/GenBank/DDBJ databases">
        <authorList>
            <person name="Joshi A."/>
            <person name="Thite S."/>
        </authorList>
    </citation>
    <scope>NUCLEOTIDE SEQUENCE [LARGE SCALE GENOMIC DNA]</scope>
    <source>
        <strain evidence="1 2">AC40</strain>
    </source>
</reference>
<evidence type="ECO:0000313" key="2">
    <source>
        <dbReference type="Proteomes" id="UP001231616"/>
    </source>
</evidence>
<dbReference type="NCBIfam" id="TIGR00661">
    <property type="entry name" value="MJ1255"/>
    <property type="match status" value="1"/>
</dbReference>
<organism evidence="1 2">
    <name type="scientific">Alkalimonas collagenimarina</name>
    <dbReference type="NCBI Taxonomy" id="400390"/>
    <lineage>
        <taxon>Bacteria</taxon>
        <taxon>Pseudomonadati</taxon>
        <taxon>Pseudomonadota</taxon>
        <taxon>Gammaproteobacteria</taxon>
        <taxon>Alkalimonas</taxon>
    </lineage>
</organism>
<keyword evidence="2" id="KW-1185">Reference proteome</keyword>
<name>A0ABT9H1P5_9GAMM</name>
<proteinExistence type="predicted"/>
<dbReference type="Proteomes" id="UP001231616">
    <property type="component" value="Unassembled WGS sequence"/>
</dbReference>
<comment type="caution">
    <text evidence="1">The sequence shown here is derived from an EMBL/GenBank/DDBJ whole genome shotgun (WGS) entry which is preliminary data.</text>
</comment>